<dbReference type="InterPro" id="IPR004089">
    <property type="entry name" value="MCPsignal_dom"/>
</dbReference>
<dbReference type="CDD" id="cd11386">
    <property type="entry name" value="MCP_signal"/>
    <property type="match status" value="1"/>
</dbReference>
<keyword evidence="5" id="KW-0472">Membrane</keyword>
<feature type="transmembrane region" description="Helical" evidence="5">
    <location>
        <begin position="9"/>
        <end position="29"/>
    </location>
</feature>
<feature type="transmembrane region" description="Helical" evidence="5">
    <location>
        <begin position="106"/>
        <end position="124"/>
    </location>
</feature>
<evidence type="ECO:0000256" key="5">
    <source>
        <dbReference type="SAM" id="Phobius"/>
    </source>
</evidence>
<accession>A0A327WTR4</accession>
<proteinExistence type="inferred from homology"/>
<dbReference type="GO" id="GO:0007165">
    <property type="term" value="P:signal transduction"/>
    <property type="evidence" value="ECO:0007669"/>
    <property type="project" value="UniProtKB-KW"/>
</dbReference>
<feature type="transmembrane region" description="Helical" evidence="5">
    <location>
        <begin position="35"/>
        <end position="53"/>
    </location>
</feature>
<dbReference type="Proteomes" id="UP000287865">
    <property type="component" value="Unassembled WGS sequence"/>
</dbReference>
<comment type="caution">
    <text evidence="7">The sequence shown here is derived from an EMBL/GenBank/DDBJ whole genome shotgun (WGS) entry which is preliminary data.</text>
</comment>
<evidence type="ECO:0000259" key="6">
    <source>
        <dbReference type="PROSITE" id="PS50111"/>
    </source>
</evidence>
<feature type="transmembrane region" description="Helical" evidence="5">
    <location>
        <begin position="84"/>
        <end position="101"/>
    </location>
</feature>
<feature type="domain" description="Methyl-accepting transducer" evidence="6">
    <location>
        <begin position="223"/>
        <end position="459"/>
    </location>
</feature>
<dbReference type="Pfam" id="PF00015">
    <property type="entry name" value="MCPsignal"/>
    <property type="match status" value="1"/>
</dbReference>
<dbReference type="SMART" id="SM00283">
    <property type="entry name" value="MA"/>
    <property type="match status" value="1"/>
</dbReference>
<evidence type="ECO:0000313" key="7">
    <source>
        <dbReference type="EMBL" id="RAJ94874.1"/>
    </source>
</evidence>
<feature type="transmembrane region" description="Helical" evidence="5">
    <location>
        <begin position="60"/>
        <end position="78"/>
    </location>
</feature>
<dbReference type="RefSeq" id="WP_111570132.1">
    <property type="nucleotide sequence ID" value="NZ_PIPK01000013.1"/>
</dbReference>
<dbReference type="PANTHER" id="PTHR32089">
    <property type="entry name" value="METHYL-ACCEPTING CHEMOTAXIS PROTEIN MCPB"/>
    <property type="match status" value="1"/>
</dbReference>
<name>A0A327WTR4_9GAMM</name>
<dbReference type="EMBL" id="PIPK01000013">
    <property type="protein sequence ID" value="RUO20523.1"/>
    <property type="molecule type" value="Genomic_DNA"/>
</dbReference>
<dbReference type="AlphaFoldDB" id="A0A327WTR4"/>
<evidence type="ECO:0000313" key="8">
    <source>
        <dbReference type="EMBL" id="RUO20523.1"/>
    </source>
</evidence>
<organism evidence="7 9">
    <name type="scientific">Aliidiomarina maris</name>
    <dbReference type="NCBI Taxonomy" id="531312"/>
    <lineage>
        <taxon>Bacteria</taxon>
        <taxon>Pseudomonadati</taxon>
        <taxon>Pseudomonadota</taxon>
        <taxon>Gammaproteobacteria</taxon>
        <taxon>Alteromonadales</taxon>
        <taxon>Idiomarinaceae</taxon>
        <taxon>Aliidiomarina</taxon>
    </lineage>
</organism>
<evidence type="ECO:0000313" key="10">
    <source>
        <dbReference type="Proteomes" id="UP000287865"/>
    </source>
</evidence>
<dbReference type="FunFam" id="1.10.287.950:FF:000001">
    <property type="entry name" value="Methyl-accepting chemotaxis sensory transducer"/>
    <property type="match status" value="1"/>
</dbReference>
<dbReference type="SUPFAM" id="SSF58104">
    <property type="entry name" value="Methyl-accepting chemotaxis protein (MCP) signaling domain"/>
    <property type="match status" value="1"/>
</dbReference>
<evidence type="ECO:0000256" key="4">
    <source>
        <dbReference type="PROSITE-ProRule" id="PRU00284"/>
    </source>
</evidence>
<dbReference type="GO" id="GO:0016020">
    <property type="term" value="C:membrane"/>
    <property type="evidence" value="ECO:0007669"/>
    <property type="project" value="UniProtKB-SubCell"/>
</dbReference>
<protein>
    <submittedName>
        <fullName evidence="7">Methyl-accepting chemotaxis protein</fullName>
    </submittedName>
</protein>
<dbReference type="Gene3D" id="1.10.287.950">
    <property type="entry name" value="Methyl-accepting chemotaxis protein"/>
    <property type="match status" value="1"/>
</dbReference>
<dbReference type="Proteomes" id="UP000249203">
    <property type="component" value="Unassembled WGS sequence"/>
</dbReference>
<dbReference type="PANTHER" id="PTHR32089:SF112">
    <property type="entry name" value="LYSOZYME-LIKE PROTEIN-RELATED"/>
    <property type="match status" value="1"/>
</dbReference>
<keyword evidence="10" id="KW-1185">Reference proteome</keyword>
<evidence type="ECO:0000256" key="3">
    <source>
        <dbReference type="ARBA" id="ARBA00029447"/>
    </source>
</evidence>
<keyword evidence="2 4" id="KW-0807">Transducer</keyword>
<keyword evidence="5" id="KW-0812">Transmembrane</keyword>
<keyword evidence="5" id="KW-1133">Transmembrane helix</keyword>
<evidence type="ECO:0000313" key="9">
    <source>
        <dbReference type="Proteomes" id="UP000249203"/>
    </source>
</evidence>
<comment type="subcellular location">
    <subcellularLocation>
        <location evidence="1">Membrane</location>
    </subcellularLocation>
</comment>
<dbReference type="OrthoDB" id="2489132at2"/>
<gene>
    <name evidence="7" type="ORF">B0I24_11328</name>
    <name evidence="8" type="ORF">CWE07_12215</name>
</gene>
<comment type="similarity">
    <text evidence="3">Belongs to the methyl-accepting chemotaxis (MCP) protein family.</text>
</comment>
<reference evidence="7 9" key="2">
    <citation type="submission" date="2018-06" db="EMBL/GenBank/DDBJ databases">
        <title>Genomic Encyclopedia of Type Strains, Phase III (KMG-III): the genomes of soil and plant-associated and newly described type strains.</title>
        <authorList>
            <person name="Whitman W."/>
        </authorList>
    </citation>
    <scope>NUCLEOTIDE SEQUENCE [LARGE SCALE GENOMIC DNA]</scope>
    <source>
        <strain evidence="7 9">CGMCC 1.15366</strain>
    </source>
</reference>
<evidence type="ECO:0000256" key="2">
    <source>
        <dbReference type="ARBA" id="ARBA00023224"/>
    </source>
</evidence>
<dbReference type="GO" id="GO:0006935">
    <property type="term" value="P:chemotaxis"/>
    <property type="evidence" value="ECO:0007669"/>
    <property type="project" value="UniProtKB-ARBA"/>
</dbReference>
<feature type="transmembrane region" description="Helical" evidence="5">
    <location>
        <begin position="144"/>
        <end position="162"/>
    </location>
</feature>
<evidence type="ECO:0000256" key="1">
    <source>
        <dbReference type="ARBA" id="ARBA00004370"/>
    </source>
</evidence>
<sequence>MYDYNFRPMAYKIAHSVNALLFFMALALAAWHQTWWAALLVGVPALMMPIVLQRLLGDHVLARAAFGVSFMLFSALHIHQSMGMTEIHFGIFVLLAILIAFRDYIVILTAAAVIAVHHLLFMYLQHNQAGVYLVPQSDTTLSIVAIHAAYVVVEAAVLVLICRNSLKEASVGQAFYDVTKSMLRGDGKIDLSQRCNDTGAKVTRQFNHVMDKIQQAVAQIESAVTDMRADAHQLSTDGRTLHAGIEQKMNEVERIATATEQMSGSIEHTSALAQQATVSSEGATESALQGQQAVAKAQHCVTALNQGLSDAKTSVADLAKSVVDIESILEVIDKVAEQTNLLALNAAIEAARAGEQGRGFAVVADEVRKLASQTRGSTEQIHSSIQRLVNVSQSSVARVDDCLGFAEDSLAAVSHSDELLNRIVEHNAQVSQALNTIAGAIEEQANASKDVAHSAQALHQIEKEQIQQSKQVVARAGSVEATSDLLDREADRFAA</sequence>
<dbReference type="PROSITE" id="PS50111">
    <property type="entry name" value="CHEMOTAXIS_TRANSDUC_2"/>
    <property type="match status" value="1"/>
</dbReference>
<reference evidence="8 10" key="1">
    <citation type="journal article" date="2018" name="Front. Microbiol.">
        <title>Genome-Based Analysis Reveals the Taxonomy and Diversity of the Family Idiomarinaceae.</title>
        <authorList>
            <person name="Liu Y."/>
            <person name="Lai Q."/>
            <person name="Shao Z."/>
        </authorList>
    </citation>
    <scope>NUCLEOTIDE SEQUENCE [LARGE SCALE GENOMIC DNA]</scope>
    <source>
        <strain evidence="8 10">CF12-14</strain>
    </source>
</reference>
<dbReference type="EMBL" id="QLMD01000013">
    <property type="protein sequence ID" value="RAJ94874.1"/>
    <property type="molecule type" value="Genomic_DNA"/>
</dbReference>